<evidence type="ECO:0000256" key="2">
    <source>
        <dbReference type="SAM" id="Phobius"/>
    </source>
</evidence>
<organism evidence="3 4">
    <name type="scientific">Candidatus Sungbacteria bacterium RIFCSPHIGHO2_02_FULL_51_29</name>
    <dbReference type="NCBI Taxonomy" id="1802273"/>
    <lineage>
        <taxon>Bacteria</taxon>
        <taxon>Candidatus Sungiibacteriota</taxon>
    </lineage>
</organism>
<evidence type="ECO:0000313" key="3">
    <source>
        <dbReference type="EMBL" id="OHA01887.1"/>
    </source>
</evidence>
<dbReference type="AlphaFoldDB" id="A0A1G2KR21"/>
<sequence length="144" mass="16203">MANYPDKEDTKSVIGWGFWALGIVLVFAIGIFLVRWALVPTEVYSPENVRKQWAFAYEYSEKLKMGAVQVCIAEKAVAAATTDNEAAQRRSQLMAYEQNYARMWADYNARLKNNFEAGLVAPSDVPDKAPTLEESKKAYCPRPA</sequence>
<keyword evidence="2" id="KW-0812">Transmembrane</keyword>
<comment type="caution">
    <text evidence="3">The sequence shown here is derived from an EMBL/GenBank/DDBJ whole genome shotgun (WGS) entry which is preliminary data.</text>
</comment>
<protein>
    <submittedName>
        <fullName evidence="3">Uncharacterized protein</fullName>
    </submittedName>
</protein>
<dbReference type="Proteomes" id="UP000177811">
    <property type="component" value="Unassembled WGS sequence"/>
</dbReference>
<gene>
    <name evidence="3" type="ORF">A3C16_03275</name>
</gene>
<reference evidence="3 4" key="1">
    <citation type="journal article" date="2016" name="Nat. Commun.">
        <title>Thousands of microbial genomes shed light on interconnected biogeochemical processes in an aquifer system.</title>
        <authorList>
            <person name="Anantharaman K."/>
            <person name="Brown C.T."/>
            <person name="Hug L.A."/>
            <person name="Sharon I."/>
            <person name="Castelle C.J."/>
            <person name="Probst A.J."/>
            <person name="Thomas B.C."/>
            <person name="Singh A."/>
            <person name="Wilkins M.J."/>
            <person name="Karaoz U."/>
            <person name="Brodie E.L."/>
            <person name="Williams K.H."/>
            <person name="Hubbard S.S."/>
            <person name="Banfield J.F."/>
        </authorList>
    </citation>
    <scope>NUCLEOTIDE SEQUENCE [LARGE SCALE GENOMIC DNA]</scope>
</reference>
<feature type="region of interest" description="Disordered" evidence="1">
    <location>
        <begin position="124"/>
        <end position="144"/>
    </location>
</feature>
<name>A0A1G2KR21_9BACT</name>
<accession>A0A1G2KR21</accession>
<evidence type="ECO:0000256" key="1">
    <source>
        <dbReference type="SAM" id="MobiDB-lite"/>
    </source>
</evidence>
<evidence type="ECO:0000313" key="4">
    <source>
        <dbReference type="Proteomes" id="UP000177811"/>
    </source>
</evidence>
<dbReference type="EMBL" id="MHQL01000052">
    <property type="protein sequence ID" value="OHA01887.1"/>
    <property type="molecule type" value="Genomic_DNA"/>
</dbReference>
<feature type="compositionally biased region" description="Basic and acidic residues" evidence="1">
    <location>
        <begin position="125"/>
        <end position="137"/>
    </location>
</feature>
<keyword evidence="2" id="KW-1133">Transmembrane helix</keyword>
<proteinExistence type="predicted"/>
<keyword evidence="2" id="KW-0472">Membrane</keyword>
<feature type="transmembrane region" description="Helical" evidence="2">
    <location>
        <begin position="16"/>
        <end position="38"/>
    </location>
</feature>